<evidence type="ECO:0000313" key="5">
    <source>
        <dbReference type="Proteomes" id="UP000197174"/>
    </source>
</evidence>
<organism evidence="4 5">
    <name type="scientific">Micromonospora wenchangensis</name>
    <dbReference type="NCBI Taxonomy" id="1185415"/>
    <lineage>
        <taxon>Bacteria</taxon>
        <taxon>Bacillati</taxon>
        <taxon>Actinomycetota</taxon>
        <taxon>Actinomycetes</taxon>
        <taxon>Micromonosporales</taxon>
        <taxon>Micromonosporaceae</taxon>
        <taxon>Micromonospora</taxon>
    </lineage>
</organism>
<proteinExistence type="predicted"/>
<dbReference type="PANTHER" id="PTHR35273:SF2">
    <property type="entry name" value="ALPHA-GALACTOSIDASE"/>
    <property type="match status" value="1"/>
</dbReference>
<protein>
    <recommendedName>
        <fullName evidence="3">Glycoside-hydrolase family GH114 TIM-barrel domain-containing protein</fullName>
    </recommendedName>
</protein>
<dbReference type="PANTHER" id="PTHR35273">
    <property type="entry name" value="ALPHA-1,4 POLYGALACTOSAMINIDASE, PUTATIVE (AFU_ORTHOLOGUE AFUA_3G07890)-RELATED"/>
    <property type="match status" value="1"/>
</dbReference>
<dbReference type="OrthoDB" id="319933at2"/>
<dbReference type="EMBL" id="MZMV01000131">
    <property type="protein sequence ID" value="OWU96230.1"/>
    <property type="molecule type" value="Genomic_DNA"/>
</dbReference>
<keyword evidence="2" id="KW-0732">Signal</keyword>
<dbReference type="SUPFAM" id="SSF51445">
    <property type="entry name" value="(Trans)glycosidases"/>
    <property type="match status" value="1"/>
</dbReference>
<dbReference type="InterPro" id="IPR013785">
    <property type="entry name" value="Aldolase_TIM"/>
</dbReference>
<feature type="signal peptide" evidence="2">
    <location>
        <begin position="1"/>
        <end position="44"/>
    </location>
</feature>
<evidence type="ECO:0000256" key="1">
    <source>
        <dbReference type="SAM" id="MobiDB-lite"/>
    </source>
</evidence>
<dbReference type="Proteomes" id="UP000197174">
    <property type="component" value="Unassembled WGS sequence"/>
</dbReference>
<feature type="chain" id="PRO_5039676984" description="Glycoside-hydrolase family GH114 TIM-barrel domain-containing protein" evidence="2">
    <location>
        <begin position="45"/>
        <end position="301"/>
    </location>
</feature>
<dbReference type="InterPro" id="IPR017853">
    <property type="entry name" value="GH"/>
</dbReference>
<evidence type="ECO:0000313" key="4">
    <source>
        <dbReference type="EMBL" id="OWU96230.1"/>
    </source>
</evidence>
<dbReference type="Gene3D" id="3.20.20.70">
    <property type="entry name" value="Aldolase class I"/>
    <property type="match status" value="1"/>
</dbReference>
<dbReference type="AlphaFoldDB" id="A0A2D0AWK7"/>
<name>A0A2D0AWK7_9ACTN</name>
<keyword evidence="5" id="KW-1185">Reference proteome</keyword>
<comment type="caution">
    <text evidence="4">The sequence shown here is derived from an EMBL/GenBank/DDBJ whole genome shotgun (WGS) entry which is preliminary data.</text>
</comment>
<dbReference type="Pfam" id="PF03537">
    <property type="entry name" value="Glyco_hydro_114"/>
    <property type="match status" value="1"/>
</dbReference>
<gene>
    <name evidence="4" type="ORF">B5D80_32585</name>
</gene>
<evidence type="ECO:0000256" key="2">
    <source>
        <dbReference type="SAM" id="SignalP"/>
    </source>
</evidence>
<feature type="domain" description="Glycoside-hydrolase family GH114 TIM-barrel" evidence="3">
    <location>
        <begin position="67"/>
        <end position="285"/>
    </location>
</feature>
<evidence type="ECO:0000259" key="3">
    <source>
        <dbReference type="Pfam" id="PF03537"/>
    </source>
</evidence>
<sequence length="301" mass="32921">MRIRPSASATRGGSPLPTRAPRRRPARRVLPATLALALLTPVYACRPDLGPPGAPTPWPPGVARQWRWQWQLTGPVDTTVDADVVLLDPVRVSTAETGALRRRDRRLICHVPVGTYAGTDPDAERYPVAVRGAAAGRPGTRWVDVRRWDLLRPVLADRFRLCRGKGFGAVALVDADGYAHRSGFPLGFDDQLLFNRLTAGLARSLDLSPGLVGDVGQVAALAPDFDFAVDEECVRLRRCARLLPFADARKPVFHVEYTGDPQRFCVTTTGYGFASIRKHQELDAWRVPCPTVAGPVPGTPR</sequence>
<feature type="region of interest" description="Disordered" evidence="1">
    <location>
        <begin position="1"/>
        <end position="25"/>
    </location>
</feature>
<reference evidence="4 5" key="1">
    <citation type="submission" date="2017-03" db="EMBL/GenBank/DDBJ databases">
        <title>Whole genome sequence of Micromonospora wenchangensis, isolated from mangrove soil.</title>
        <authorList>
            <person name="Yang H."/>
        </authorList>
    </citation>
    <scope>NUCLEOTIDE SEQUENCE [LARGE SCALE GENOMIC DNA]</scope>
    <source>
        <strain evidence="4 5">CCTCC AA 2012002</strain>
    </source>
</reference>
<dbReference type="InterPro" id="IPR004352">
    <property type="entry name" value="GH114_TIM-barrel"/>
</dbReference>
<accession>A0A2D0AWK7</accession>
<dbReference type="RefSeq" id="WP_088647741.1">
    <property type="nucleotide sequence ID" value="NZ_MZMV01000131.1"/>
</dbReference>